<feature type="region of interest" description="Disordered" evidence="1">
    <location>
        <begin position="409"/>
        <end position="428"/>
    </location>
</feature>
<evidence type="ECO:0000313" key="4">
    <source>
        <dbReference type="Proteomes" id="UP000060787"/>
    </source>
</evidence>
<keyword evidence="4" id="KW-1185">Reference proteome</keyword>
<evidence type="ECO:0000259" key="2">
    <source>
        <dbReference type="PROSITE" id="PS51664"/>
    </source>
</evidence>
<dbReference type="PANTHER" id="PTHR37809">
    <property type="entry name" value="RIBOSOMAL PROTEIN S12 METHYLTHIOTRANSFERASE ACCESSORY FACTOR YCAO"/>
    <property type="match status" value="1"/>
</dbReference>
<accession>A0A0S2F6E8</accession>
<dbReference type="Proteomes" id="UP000060787">
    <property type="component" value="Chromosome"/>
</dbReference>
<gene>
    <name evidence="3" type="ORF">LA76x_0966</name>
</gene>
<dbReference type="KEGG" id="lab:LA76x_0966"/>
<dbReference type="Gene3D" id="3.30.1330.230">
    <property type="match status" value="1"/>
</dbReference>
<reference evidence="3 4" key="1">
    <citation type="journal article" date="2015" name="BMC Genomics">
        <title>Comparative genomics and metabolic profiling of the genus Lysobacter.</title>
        <authorList>
            <person name="de Bruijn I."/>
            <person name="Cheng X."/>
            <person name="de Jager V."/>
            <person name="Exposito R.G."/>
            <person name="Watrous J."/>
            <person name="Patel N."/>
            <person name="Postma J."/>
            <person name="Dorrestein P.C."/>
            <person name="Kobayashi D."/>
            <person name="Raaijmakers J.M."/>
        </authorList>
    </citation>
    <scope>NUCLEOTIDE SEQUENCE [LARGE SCALE GENOMIC DNA]</scope>
    <source>
        <strain evidence="3 4">76</strain>
    </source>
</reference>
<feature type="domain" description="YcaO" evidence="2">
    <location>
        <begin position="55"/>
        <end position="428"/>
    </location>
</feature>
<dbReference type="AlphaFoldDB" id="A0A0S2F6E8"/>
<evidence type="ECO:0000313" key="3">
    <source>
        <dbReference type="EMBL" id="ALN79127.1"/>
    </source>
</evidence>
<dbReference type="Pfam" id="PF02624">
    <property type="entry name" value="YcaO"/>
    <property type="match status" value="1"/>
</dbReference>
<dbReference type="RefSeq" id="WP_057916790.1">
    <property type="nucleotide sequence ID" value="NZ_CP011129.1"/>
</dbReference>
<evidence type="ECO:0000256" key="1">
    <source>
        <dbReference type="SAM" id="MobiDB-lite"/>
    </source>
</evidence>
<organism evidence="3 4">
    <name type="scientific">Lysobacter antibioticus</name>
    <dbReference type="NCBI Taxonomy" id="84531"/>
    <lineage>
        <taxon>Bacteria</taxon>
        <taxon>Pseudomonadati</taxon>
        <taxon>Pseudomonadota</taxon>
        <taxon>Gammaproteobacteria</taxon>
        <taxon>Lysobacterales</taxon>
        <taxon>Lysobacteraceae</taxon>
        <taxon>Lysobacter</taxon>
    </lineage>
</organism>
<dbReference type="PATRIC" id="fig|84531.8.peg.994"/>
<protein>
    <submittedName>
        <fullName evidence="3">YcaO-like family protein</fullName>
    </submittedName>
</protein>
<proteinExistence type="predicted"/>
<dbReference type="PROSITE" id="PS51664">
    <property type="entry name" value="YCAO"/>
    <property type="match status" value="1"/>
</dbReference>
<name>A0A0S2F6E8_LYSAN</name>
<sequence length="428" mass="47642">MIPYERERSLDDANRIIRECIARRGWTVETEDFGGQLMTVKCSLRDAGGELISRGFGKGDAATSMAGALHEAVEHYYCKASRVSTPVEYVAAEHFIDDPRYAALPFLSAFADNRGRRLACRRYRSFFAGRQDIQVPLFLSFPDYPVGAQLDAQSGWRDDFDYSSVIRYSSNSGTAIGASLEEAALHGIGEIVERDAWSLFLLAHYLGGPGRYGALIDPASLPDEVEKVLRLTERRIGRSVLLIDVTSDLGYPTFIATVAQRNPDDIVYPHGCGASSYAQYAAMRALTELVQCVDIKRHSDHLAELDRLALDMLAAYPRLRACAYFEVDRERLERVDWPHPDRPRLAPNLLLPEVVADLEARGIELYYAVNHSEGEDFCVASCVSFELERFFLATSGILMAPGQRGREFLSRQSPASAARPLEAEEQAG</sequence>
<dbReference type="InterPro" id="IPR003776">
    <property type="entry name" value="YcaO-like_dom"/>
</dbReference>
<dbReference type="EMBL" id="CP011129">
    <property type="protein sequence ID" value="ALN79127.1"/>
    <property type="molecule type" value="Genomic_DNA"/>
</dbReference>
<dbReference type="eggNOG" id="COG1944">
    <property type="taxonomic scope" value="Bacteria"/>
</dbReference>
<dbReference type="STRING" id="84531.LA76x_0966"/>
<dbReference type="PANTHER" id="PTHR37809:SF1">
    <property type="entry name" value="RIBOSOMAL PROTEIN S12 METHYLTHIOTRANSFERASE ACCESSORY FACTOR YCAO"/>
    <property type="match status" value="1"/>
</dbReference>